<comment type="caution">
    <text evidence="1">The sequence shown here is derived from an EMBL/GenBank/DDBJ whole genome shotgun (WGS) entry which is preliminary data.</text>
</comment>
<accession>A0A5A7PR96</accession>
<organism evidence="1 2">
    <name type="scientific">Striga asiatica</name>
    <name type="common">Asiatic witchweed</name>
    <name type="synonym">Buchnera asiatica</name>
    <dbReference type="NCBI Taxonomy" id="4170"/>
    <lineage>
        <taxon>Eukaryota</taxon>
        <taxon>Viridiplantae</taxon>
        <taxon>Streptophyta</taxon>
        <taxon>Embryophyta</taxon>
        <taxon>Tracheophyta</taxon>
        <taxon>Spermatophyta</taxon>
        <taxon>Magnoliopsida</taxon>
        <taxon>eudicotyledons</taxon>
        <taxon>Gunneridae</taxon>
        <taxon>Pentapetalae</taxon>
        <taxon>asterids</taxon>
        <taxon>lamiids</taxon>
        <taxon>Lamiales</taxon>
        <taxon>Orobanchaceae</taxon>
        <taxon>Buchnereae</taxon>
        <taxon>Striga</taxon>
    </lineage>
</organism>
<evidence type="ECO:0000313" key="1">
    <source>
        <dbReference type="EMBL" id="GER35284.1"/>
    </source>
</evidence>
<keyword evidence="1" id="KW-0808">Transferase</keyword>
<dbReference type="AlphaFoldDB" id="A0A5A7PR96"/>
<dbReference type="Proteomes" id="UP000325081">
    <property type="component" value="Unassembled WGS sequence"/>
</dbReference>
<reference evidence="2" key="1">
    <citation type="journal article" date="2019" name="Curr. Biol.">
        <title>Genome Sequence of Striga asiatica Provides Insight into the Evolution of Plant Parasitism.</title>
        <authorList>
            <person name="Yoshida S."/>
            <person name="Kim S."/>
            <person name="Wafula E.K."/>
            <person name="Tanskanen J."/>
            <person name="Kim Y.M."/>
            <person name="Honaas L."/>
            <person name="Yang Z."/>
            <person name="Spallek T."/>
            <person name="Conn C.E."/>
            <person name="Ichihashi Y."/>
            <person name="Cheong K."/>
            <person name="Cui S."/>
            <person name="Der J.P."/>
            <person name="Gundlach H."/>
            <person name="Jiao Y."/>
            <person name="Hori C."/>
            <person name="Ishida J.K."/>
            <person name="Kasahara H."/>
            <person name="Kiba T."/>
            <person name="Kim M.S."/>
            <person name="Koo N."/>
            <person name="Laohavisit A."/>
            <person name="Lee Y.H."/>
            <person name="Lumba S."/>
            <person name="McCourt P."/>
            <person name="Mortimer J.C."/>
            <person name="Mutuku J.M."/>
            <person name="Nomura T."/>
            <person name="Sasaki-Sekimoto Y."/>
            <person name="Seto Y."/>
            <person name="Wang Y."/>
            <person name="Wakatake T."/>
            <person name="Sakakibara H."/>
            <person name="Demura T."/>
            <person name="Yamaguchi S."/>
            <person name="Yoneyama K."/>
            <person name="Manabe R.I."/>
            <person name="Nelson D.C."/>
            <person name="Schulman A.H."/>
            <person name="Timko M.P."/>
            <person name="dePamphilis C.W."/>
            <person name="Choi D."/>
            <person name="Shirasu K."/>
        </authorList>
    </citation>
    <scope>NUCLEOTIDE SEQUENCE [LARGE SCALE GENOMIC DNA]</scope>
    <source>
        <strain evidence="2">cv. UVA1</strain>
    </source>
</reference>
<protein>
    <submittedName>
        <fullName evidence="1">UDP-Glycosyltransferase superfamily protein</fullName>
    </submittedName>
</protein>
<name>A0A5A7PR96_STRAF</name>
<gene>
    <name evidence="1" type="ORF">STAS_11556</name>
</gene>
<evidence type="ECO:0000313" key="2">
    <source>
        <dbReference type="Proteomes" id="UP000325081"/>
    </source>
</evidence>
<dbReference type="EMBL" id="BKCP01004961">
    <property type="protein sequence ID" value="GER35284.1"/>
    <property type="molecule type" value="Genomic_DNA"/>
</dbReference>
<sequence length="169" mass="19057">MISIAKRHSEWTPSIPSICHHRSHATSRRQFLLVGRHLLLVDSRLLMFEASQSQHRLSYLISHCRLPFAGLVRTTPLSNRPHRKQLEDEVENRRHADKELRREAVDSTLVSCSFKSRQLSALGRQVCCFSHEQGLLSLGVLEYSLVAGTGALGRQFAALPRGKVVQIGL</sequence>
<proteinExistence type="predicted"/>
<dbReference type="GO" id="GO:0016740">
    <property type="term" value="F:transferase activity"/>
    <property type="evidence" value="ECO:0007669"/>
    <property type="project" value="UniProtKB-KW"/>
</dbReference>
<keyword evidence="2" id="KW-1185">Reference proteome</keyword>